<organism evidence="8 9">
    <name type="scientific">Dietzia psychralcaliphila</name>
    <dbReference type="NCBI Taxonomy" id="139021"/>
    <lineage>
        <taxon>Bacteria</taxon>
        <taxon>Bacillati</taxon>
        <taxon>Actinomycetota</taxon>
        <taxon>Actinomycetes</taxon>
        <taxon>Mycobacteriales</taxon>
        <taxon>Dietziaceae</taxon>
        <taxon>Dietzia</taxon>
    </lineage>
</organism>
<evidence type="ECO:0000256" key="1">
    <source>
        <dbReference type="ARBA" id="ARBA00004196"/>
    </source>
</evidence>
<keyword evidence="5" id="KW-0676">Redox-active center</keyword>
<keyword evidence="3" id="KW-0735">Signal-anchor</keyword>
<evidence type="ECO:0000256" key="3">
    <source>
        <dbReference type="ARBA" id="ARBA00022968"/>
    </source>
</evidence>
<dbReference type="EMBL" id="CP015453">
    <property type="protein sequence ID" value="AWH94543.1"/>
    <property type="molecule type" value="Genomic_DNA"/>
</dbReference>
<dbReference type="Pfam" id="PF08534">
    <property type="entry name" value="Redoxin"/>
    <property type="match status" value="1"/>
</dbReference>
<dbReference type="InterPro" id="IPR013740">
    <property type="entry name" value="Redoxin"/>
</dbReference>
<feature type="region of interest" description="Disordered" evidence="6">
    <location>
        <begin position="30"/>
        <end position="55"/>
    </location>
</feature>
<dbReference type="InterPro" id="IPR017937">
    <property type="entry name" value="Thioredoxin_CS"/>
</dbReference>
<dbReference type="Proteomes" id="UP000244903">
    <property type="component" value="Chromosome"/>
</dbReference>
<keyword evidence="2" id="KW-0201">Cytochrome c-type biogenesis</keyword>
<dbReference type="GO" id="GO:0030313">
    <property type="term" value="C:cell envelope"/>
    <property type="evidence" value="ECO:0007669"/>
    <property type="project" value="UniProtKB-SubCell"/>
</dbReference>
<keyword evidence="3" id="KW-0812">Transmembrane</keyword>
<sequence length="221" mass="22992">MSASLRWSLVALVALIGVVVALVSTLGDDQESGGAASAPTAPPVGAPPLDEPQTVVDPDTRATAGLPECRDSAMAATTAGPVAGFMVRCMDDGSTTTLGKIQAGRPMVVNLWAYWCEPCRRELPAIRDAQATLGDQVRVVLSHTDPSETKGFDTLAALGIEELISVSDQDEELPSLLGAPPVLPLTVFVRADGTVAHVLIEPMDTEQDVLDAVSEHLGVTA</sequence>
<dbReference type="InterPro" id="IPR013766">
    <property type="entry name" value="Thioredoxin_domain"/>
</dbReference>
<evidence type="ECO:0000256" key="2">
    <source>
        <dbReference type="ARBA" id="ARBA00022748"/>
    </source>
</evidence>
<evidence type="ECO:0000256" key="5">
    <source>
        <dbReference type="ARBA" id="ARBA00023284"/>
    </source>
</evidence>
<gene>
    <name evidence="8" type="ORF">A6048_02380</name>
</gene>
<evidence type="ECO:0000259" key="7">
    <source>
        <dbReference type="PROSITE" id="PS51352"/>
    </source>
</evidence>
<name>A0AAD0NQ12_9ACTN</name>
<dbReference type="PROSITE" id="PS00194">
    <property type="entry name" value="THIOREDOXIN_1"/>
    <property type="match status" value="1"/>
</dbReference>
<accession>A0AAD0NQ12</accession>
<comment type="subcellular location">
    <subcellularLocation>
        <location evidence="1">Cell envelope</location>
    </subcellularLocation>
</comment>
<keyword evidence="9" id="KW-1185">Reference proteome</keyword>
<dbReference type="Gene3D" id="3.40.30.10">
    <property type="entry name" value="Glutaredoxin"/>
    <property type="match status" value="1"/>
</dbReference>
<dbReference type="GO" id="GO:0016491">
    <property type="term" value="F:oxidoreductase activity"/>
    <property type="evidence" value="ECO:0007669"/>
    <property type="project" value="InterPro"/>
</dbReference>
<dbReference type="AlphaFoldDB" id="A0AAD0NQ12"/>
<reference evidence="8 9" key="1">
    <citation type="submission" date="2016-04" db="EMBL/GenBank/DDBJ databases">
        <title>Complete genome sequence of the haloalkaliphilic hydrocarbon-degrading bacterium Dietzia psychralcaliphila ILA-1T, isolated from a drain of a fish product-processing plant.</title>
        <authorList>
            <person name="Zhao J."/>
            <person name="Hu B."/>
            <person name="Geng S."/>
            <person name="Nie Y."/>
            <person name="Tang Y."/>
        </authorList>
    </citation>
    <scope>NUCLEOTIDE SEQUENCE [LARGE SCALE GENOMIC DNA]</scope>
    <source>
        <strain evidence="8 9">ILA-1</strain>
    </source>
</reference>
<feature type="compositionally biased region" description="Pro residues" evidence="6">
    <location>
        <begin position="40"/>
        <end position="50"/>
    </location>
</feature>
<proteinExistence type="predicted"/>
<dbReference type="KEGG" id="dpc:A6048_02380"/>
<feature type="domain" description="Thioredoxin" evidence="7">
    <location>
        <begin position="35"/>
        <end position="218"/>
    </location>
</feature>
<evidence type="ECO:0000313" key="9">
    <source>
        <dbReference type="Proteomes" id="UP000244903"/>
    </source>
</evidence>
<evidence type="ECO:0000256" key="4">
    <source>
        <dbReference type="ARBA" id="ARBA00023157"/>
    </source>
</evidence>
<evidence type="ECO:0000256" key="6">
    <source>
        <dbReference type="SAM" id="MobiDB-lite"/>
    </source>
</evidence>
<dbReference type="GO" id="GO:0017004">
    <property type="term" value="P:cytochrome complex assembly"/>
    <property type="evidence" value="ECO:0007669"/>
    <property type="project" value="UniProtKB-KW"/>
</dbReference>
<dbReference type="PANTHER" id="PTHR42852">
    <property type="entry name" value="THIOL:DISULFIDE INTERCHANGE PROTEIN DSBE"/>
    <property type="match status" value="1"/>
</dbReference>
<dbReference type="PANTHER" id="PTHR42852:SF6">
    <property type="entry name" value="THIOL:DISULFIDE INTERCHANGE PROTEIN DSBE"/>
    <property type="match status" value="1"/>
</dbReference>
<dbReference type="SUPFAM" id="SSF52833">
    <property type="entry name" value="Thioredoxin-like"/>
    <property type="match status" value="1"/>
</dbReference>
<evidence type="ECO:0000313" key="8">
    <source>
        <dbReference type="EMBL" id="AWH94543.1"/>
    </source>
</evidence>
<protein>
    <submittedName>
        <fullName evidence="8">Thiol-disulfide oxidoreductase</fullName>
    </submittedName>
</protein>
<dbReference type="PROSITE" id="PS51352">
    <property type="entry name" value="THIOREDOXIN_2"/>
    <property type="match status" value="1"/>
</dbReference>
<dbReference type="InterPro" id="IPR050553">
    <property type="entry name" value="Thioredoxin_ResA/DsbE_sf"/>
</dbReference>
<dbReference type="InterPro" id="IPR036249">
    <property type="entry name" value="Thioredoxin-like_sf"/>
</dbReference>
<dbReference type="RefSeq" id="WP_107749359.1">
    <property type="nucleotide sequence ID" value="NZ_CP015453.1"/>
</dbReference>
<dbReference type="CDD" id="cd02966">
    <property type="entry name" value="TlpA_like_family"/>
    <property type="match status" value="1"/>
</dbReference>
<keyword evidence="4" id="KW-1015">Disulfide bond</keyword>